<dbReference type="EMBL" id="JAYMYQ010000001">
    <property type="protein sequence ID" value="KAK7362647.1"/>
    <property type="molecule type" value="Genomic_DNA"/>
</dbReference>
<proteinExistence type="predicted"/>
<evidence type="ECO:0000313" key="1">
    <source>
        <dbReference type="EMBL" id="KAK7362647.1"/>
    </source>
</evidence>
<keyword evidence="2" id="KW-1185">Reference proteome</keyword>
<dbReference type="Proteomes" id="UP001367508">
    <property type="component" value="Unassembled WGS sequence"/>
</dbReference>
<gene>
    <name evidence="1" type="ORF">VNO77_04766</name>
</gene>
<evidence type="ECO:0000313" key="2">
    <source>
        <dbReference type="Proteomes" id="UP001367508"/>
    </source>
</evidence>
<comment type="caution">
    <text evidence="1">The sequence shown here is derived from an EMBL/GenBank/DDBJ whole genome shotgun (WGS) entry which is preliminary data.</text>
</comment>
<protein>
    <submittedName>
        <fullName evidence="1">Uncharacterized protein</fullName>
    </submittedName>
</protein>
<name>A0AAN9N285_CANGL</name>
<accession>A0AAN9N285</accession>
<organism evidence="1 2">
    <name type="scientific">Canavalia gladiata</name>
    <name type="common">Sword bean</name>
    <name type="synonym">Dolichos gladiatus</name>
    <dbReference type="NCBI Taxonomy" id="3824"/>
    <lineage>
        <taxon>Eukaryota</taxon>
        <taxon>Viridiplantae</taxon>
        <taxon>Streptophyta</taxon>
        <taxon>Embryophyta</taxon>
        <taxon>Tracheophyta</taxon>
        <taxon>Spermatophyta</taxon>
        <taxon>Magnoliopsida</taxon>
        <taxon>eudicotyledons</taxon>
        <taxon>Gunneridae</taxon>
        <taxon>Pentapetalae</taxon>
        <taxon>rosids</taxon>
        <taxon>fabids</taxon>
        <taxon>Fabales</taxon>
        <taxon>Fabaceae</taxon>
        <taxon>Papilionoideae</taxon>
        <taxon>50 kb inversion clade</taxon>
        <taxon>NPAAA clade</taxon>
        <taxon>indigoferoid/millettioid clade</taxon>
        <taxon>Phaseoleae</taxon>
        <taxon>Canavalia</taxon>
    </lineage>
</organism>
<dbReference type="AlphaFoldDB" id="A0AAN9N285"/>
<reference evidence="1 2" key="1">
    <citation type="submission" date="2024-01" db="EMBL/GenBank/DDBJ databases">
        <title>The genomes of 5 underutilized Papilionoideae crops provide insights into root nodulation and disease resistanc.</title>
        <authorList>
            <person name="Jiang F."/>
        </authorList>
    </citation>
    <scope>NUCLEOTIDE SEQUENCE [LARGE SCALE GENOMIC DNA]</scope>
    <source>
        <strain evidence="1">LVBAO_FW01</strain>
        <tissue evidence="1">Leaves</tissue>
    </source>
</reference>
<sequence>MTRTQSCTQVTSVWTLLAPGLIPFNLTKTGAVQNTVQSKNIEHHLPGSKEAVLPVQLNEMQGLYSSKSSQLFLNPPNLDNC</sequence>